<organism evidence="1 2">
    <name type="scientific">Serratia phage 2050H1</name>
    <dbReference type="NCBI Taxonomy" id="2024250"/>
    <lineage>
        <taxon>Viruses</taxon>
        <taxon>Duplodnaviria</taxon>
        <taxon>Heunggongvirae</taxon>
        <taxon>Uroviricota</taxon>
        <taxon>Caudoviricetes</taxon>
        <taxon>Pantevenvirales</taxon>
        <taxon>Ackermannviridae</taxon>
        <taxon>Miltonvirus</taxon>
        <taxon>Miltonvirus MAM1</taxon>
    </lineage>
</organism>
<evidence type="ECO:0000313" key="1">
    <source>
        <dbReference type="EMBL" id="ASZ78901.1"/>
    </source>
</evidence>
<name>A0A249Y3P8_9CAUD</name>
<sequence length="107" mass="12270">MSKINHAHAAVFDAFIPKVGFQFTKEEHEAACERNYERDAYIDVLLAETKGDLTLYISATINRMWLFEGDNVVLYVDDFQWDEGGAEYNGTLVANAYSNGFTKYLWN</sequence>
<reference evidence="1 2" key="1">
    <citation type="submission" date="2017-06" db="EMBL/GenBank/DDBJ databases">
        <authorList>
            <person name="Kim H.J."/>
            <person name="Triplett B.A."/>
        </authorList>
    </citation>
    <scope>NUCLEOTIDE SEQUENCE [LARGE SCALE GENOMIC DNA]</scope>
</reference>
<protein>
    <submittedName>
        <fullName evidence="1">Uncharacterized protein</fullName>
    </submittedName>
</protein>
<dbReference type="Proteomes" id="UP000224362">
    <property type="component" value="Segment"/>
</dbReference>
<accession>A0A249Y3P8</accession>
<dbReference type="EMBL" id="MF285619">
    <property type="protein sequence ID" value="ASZ78901.1"/>
    <property type="molecule type" value="Genomic_DNA"/>
</dbReference>
<gene>
    <name evidence="1" type="ORF">2050H1_135</name>
</gene>
<evidence type="ECO:0000313" key="2">
    <source>
        <dbReference type="Proteomes" id="UP000224362"/>
    </source>
</evidence>
<proteinExistence type="predicted"/>